<proteinExistence type="predicted"/>
<organism evidence="2 3">
    <name type="scientific">Nonomuraea thailandensis</name>
    <dbReference type="NCBI Taxonomy" id="1188745"/>
    <lineage>
        <taxon>Bacteria</taxon>
        <taxon>Bacillati</taxon>
        <taxon>Actinomycetota</taxon>
        <taxon>Actinomycetes</taxon>
        <taxon>Streptosporangiales</taxon>
        <taxon>Streptosporangiaceae</taxon>
        <taxon>Nonomuraea</taxon>
    </lineage>
</organism>
<evidence type="ECO:0000313" key="3">
    <source>
        <dbReference type="Proteomes" id="UP001139648"/>
    </source>
</evidence>
<feature type="transmembrane region" description="Helical" evidence="1">
    <location>
        <begin position="136"/>
        <end position="162"/>
    </location>
</feature>
<dbReference type="AlphaFoldDB" id="A0A9X2K470"/>
<comment type="caution">
    <text evidence="2">The sequence shown here is derived from an EMBL/GenBank/DDBJ whole genome shotgun (WGS) entry which is preliminary data.</text>
</comment>
<evidence type="ECO:0000256" key="1">
    <source>
        <dbReference type="SAM" id="Phobius"/>
    </source>
</evidence>
<feature type="transmembrane region" description="Helical" evidence="1">
    <location>
        <begin position="90"/>
        <end position="109"/>
    </location>
</feature>
<name>A0A9X2K470_9ACTN</name>
<evidence type="ECO:0000313" key="2">
    <source>
        <dbReference type="EMBL" id="MCP2356291.1"/>
    </source>
</evidence>
<keyword evidence="3" id="KW-1185">Reference proteome</keyword>
<sequence length="220" mass="22312">MTTMQAAVAAPPRILGFLAPVGPVAMAGWAFALPYQLSDAPQVWIPKAAAGSGRLQISFILLLVFAVTALAGAIVTGIEARRASRRIGTAGLVLTFLGFAAVSFGGAGYDAAAVASYRVVHDVAQVERILAELGSFAAPVLASAVFVPLTALGVILMGIALWRGRAVPRWAAAAMIVAFPVILGGGAVSTIVNGSGWLLLAVGFGAAGVAYARRDGVSRA</sequence>
<protein>
    <recommendedName>
        <fullName evidence="4">DUF4386 family protein</fullName>
    </recommendedName>
</protein>
<reference evidence="2" key="1">
    <citation type="submission" date="2022-06" db="EMBL/GenBank/DDBJ databases">
        <title>Sequencing the genomes of 1000 actinobacteria strains.</title>
        <authorList>
            <person name="Klenk H.-P."/>
        </authorList>
    </citation>
    <scope>NUCLEOTIDE SEQUENCE</scope>
    <source>
        <strain evidence="2">DSM 46694</strain>
    </source>
</reference>
<keyword evidence="1" id="KW-0812">Transmembrane</keyword>
<dbReference type="RefSeq" id="WP_253743077.1">
    <property type="nucleotide sequence ID" value="NZ_BAABKA010000001.1"/>
</dbReference>
<feature type="transmembrane region" description="Helical" evidence="1">
    <location>
        <begin position="169"/>
        <end position="188"/>
    </location>
</feature>
<accession>A0A9X2K470</accession>
<keyword evidence="1" id="KW-0472">Membrane</keyword>
<gene>
    <name evidence="2" type="ORF">HD597_003311</name>
</gene>
<feature type="transmembrane region" description="Helical" evidence="1">
    <location>
        <begin position="194"/>
        <end position="212"/>
    </location>
</feature>
<feature type="transmembrane region" description="Helical" evidence="1">
    <location>
        <begin position="56"/>
        <end position="78"/>
    </location>
</feature>
<keyword evidence="1" id="KW-1133">Transmembrane helix</keyword>
<evidence type="ECO:0008006" key="4">
    <source>
        <dbReference type="Google" id="ProtNLM"/>
    </source>
</evidence>
<dbReference type="EMBL" id="JAMZEB010000002">
    <property type="protein sequence ID" value="MCP2356291.1"/>
    <property type="molecule type" value="Genomic_DNA"/>
</dbReference>
<dbReference type="Proteomes" id="UP001139648">
    <property type="component" value="Unassembled WGS sequence"/>
</dbReference>